<dbReference type="GO" id="GO:0050515">
    <property type="term" value="F:4-(cytidine 5'-diphospho)-2-C-methyl-D-erythritol kinase activity"/>
    <property type="evidence" value="ECO:0007669"/>
    <property type="project" value="UniProtKB-UniRule"/>
</dbReference>
<evidence type="ECO:0000256" key="6">
    <source>
        <dbReference type="ARBA" id="ARBA00022777"/>
    </source>
</evidence>
<dbReference type="InterPro" id="IPR014721">
    <property type="entry name" value="Ribsml_uS5_D2-typ_fold_subgr"/>
</dbReference>
<sequence length="281" mass="31303">MFIKAYAKVNLGLDITGKREDGYHLLKMIMQTVDLYDEIEINKSDDNKISIKCNISYVPVDNRNLMYKAAVLFMDKYNINSGLKINIKKNIPVAAGMAGGSTDAAAVLKCLNKLFEVNAPYEELVNLALKIGADVPYCINGGTAICEGIGEVITELPPFKNVIMVIVKPSFGVSTKEVYGALDISRIKKHVKIDNIVHGMKKNNINIVCYNMKNVLENVTIRKYPVIKDIKHMMIKQGAKGALMSGSGPTVFGIFSDMMSAQRCFENMKRKYKDVFITRTI</sequence>
<dbReference type="AlphaFoldDB" id="A0A7X2MYG1"/>
<proteinExistence type="inferred from homology"/>
<gene>
    <name evidence="9" type="primary">ispE</name>
    <name evidence="12" type="ORF">FYJ33_05815</name>
</gene>
<keyword evidence="5 9" id="KW-0547">Nucleotide-binding</keyword>
<keyword evidence="13" id="KW-1185">Reference proteome</keyword>
<comment type="similarity">
    <text evidence="1 9">Belongs to the GHMP kinase family. IspE subfamily.</text>
</comment>
<evidence type="ECO:0000259" key="10">
    <source>
        <dbReference type="Pfam" id="PF00288"/>
    </source>
</evidence>
<dbReference type="PIRSF" id="PIRSF010376">
    <property type="entry name" value="IspE"/>
    <property type="match status" value="1"/>
</dbReference>
<evidence type="ECO:0000259" key="11">
    <source>
        <dbReference type="Pfam" id="PF08544"/>
    </source>
</evidence>
<dbReference type="PANTHER" id="PTHR43527:SF2">
    <property type="entry name" value="4-DIPHOSPHOCYTIDYL-2-C-METHYL-D-ERYTHRITOL KINASE, CHLOROPLASTIC"/>
    <property type="match status" value="1"/>
</dbReference>
<evidence type="ECO:0000256" key="9">
    <source>
        <dbReference type="HAMAP-Rule" id="MF_00061"/>
    </source>
</evidence>
<dbReference type="SUPFAM" id="SSF55060">
    <property type="entry name" value="GHMP Kinase, C-terminal domain"/>
    <property type="match status" value="1"/>
</dbReference>
<comment type="pathway">
    <text evidence="9">Isoprenoid biosynthesis; isopentenyl diphosphate biosynthesis via DXP pathway; isopentenyl diphosphate from 1-deoxy-D-xylulose 5-phosphate: step 3/6.</text>
</comment>
<dbReference type="RefSeq" id="WP_154530813.1">
    <property type="nucleotide sequence ID" value="NZ_JAXFSD010000037.1"/>
</dbReference>
<keyword evidence="7 9" id="KW-0067">ATP-binding</keyword>
<dbReference type="Gene3D" id="3.30.70.890">
    <property type="entry name" value="GHMP kinase, C-terminal domain"/>
    <property type="match status" value="1"/>
</dbReference>
<comment type="function">
    <text evidence="9">Catalyzes the phosphorylation of the position 2 hydroxy group of 4-diphosphocytidyl-2C-methyl-D-erythritol.</text>
</comment>
<evidence type="ECO:0000256" key="7">
    <source>
        <dbReference type="ARBA" id="ARBA00022840"/>
    </source>
</evidence>
<evidence type="ECO:0000256" key="5">
    <source>
        <dbReference type="ARBA" id="ARBA00022741"/>
    </source>
</evidence>
<dbReference type="Gene3D" id="3.30.230.10">
    <property type="match status" value="1"/>
</dbReference>
<dbReference type="EMBL" id="VULX01000005">
    <property type="protein sequence ID" value="MSR90935.1"/>
    <property type="molecule type" value="Genomic_DNA"/>
</dbReference>
<dbReference type="NCBIfam" id="NF011202">
    <property type="entry name" value="PRK14608.1"/>
    <property type="match status" value="1"/>
</dbReference>
<dbReference type="Pfam" id="PF08544">
    <property type="entry name" value="GHMP_kinases_C"/>
    <property type="match status" value="1"/>
</dbReference>
<organism evidence="12 13">
    <name type="scientific">Inconstantimicrobium porci</name>
    <dbReference type="NCBI Taxonomy" id="2652291"/>
    <lineage>
        <taxon>Bacteria</taxon>
        <taxon>Bacillati</taxon>
        <taxon>Bacillota</taxon>
        <taxon>Clostridia</taxon>
        <taxon>Eubacteriales</taxon>
        <taxon>Clostridiaceae</taxon>
        <taxon>Inconstantimicrobium</taxon>
    </lineage>
</organism>
<dbReference type="PRINTS" id="PR00958">
    <property type="entry name" value="HOMSERKINASE"/>
</dbReference>
<reference evidence="12 13" key="1">
    <citation type="submission" date="2019-08" db="EMBL/GenBank/DDBJ databases">
        <title>In-depth cultivation of the pig gut microbiome towards novel bacterial diversity and tailored functional studies.</title>
        <authorList>
            <person name="Wylensek D."/>
            <person name="Hitch T.C.A."/>
            <person name="Clavel T."/>
        </authorList>
    </citation>
    <scope>NUCLEOTIDE SEQUENCE [LARGE SCALE GENOMIC DNA]</scope>
    <source>
        <strain evidence="12 13">WCA-383-APC-5B</strain>
    </source>
</reference>
<dbReference type="GO" id="GO:0019288">
    <property type="term" value="P:isopentenyl diphosphate biosynthetic process, methylerythritol 4-phosphate pathway"/>
    <property type="evidence" value="ECO:0007669"/>
    <property type="project" value="UniProtKB-UniRule"/>
</dbReference>
<evidence type="ECO:0000313" key="12">
    <source>
        <dbReference type="EMBL" id="MSR90935.1"/>
    </source>
</evidence>
<dbReference type="EC" id="2.7.1.148" evidence="2 9"/>
<name>A0A7X2MYG1_9CLOT</name>
<protein>
    <recommendedName>
        <fullName evidence="3 9">4-diphosphocytidyl-2-C-methyl-D-erythritol kinase</fullName>
        <shortName evidence="9">CMK</shortName>
        <ecNumber evidence="2 9">2.7.1.148</ecNumber>
    </recommendedName>
    <alternativeName>
        <fullName evidence="8 9">4-(cytidine-5'-diphospho)-2-C-methyl-D-erythritol kinase</fullName>
    </alternativeName>
</protein>
<evidence type="ECO:0000256" key="8">
    <source>
        <dbReference type="ARBA" id="ARBA00032554"/>
    </source>
</evidence>
<comment type="catalytic activity">
    <reaction evidence="9">
        <text>4-CDP-2-C-methyl-D-erythritol + ATP = 4-CDP-2-C-methyl-D-erythritol 2-phosphate + ADP + H(+)</text>
        <dbReference type="Rhea" id="RHEA:18437"/>
        <dbReference type="ChEBI" id="CHEBI:15378"/>
        <dbReference type="ChEBI" id="CHEBI:30616"/>
        <dbReference type="ChEBI" id="CHEBI:57823"/>
        <dbReference type="ChEBI" id="CHEBI:57919"/>
        <dbReference type="ChEBI" id="CHEBI:456216"/>
        <dbReference type="EC" id="2.7.1.148"/>
    </reaction>
</comment>
<dbReference type="GO" id="GO:0005524">
    <property type="term" value="F:ATP binding"/>
    <property type="evidence" value="ECO:0007669"/>
    <property type="project" value="UniProtKB-UniRule"/>
</dbReference>
<dbReference type="InterPro" id="IPR013750">
    <property type="entry name" value="GHMP_kinase_C_dom"/>
</dbReference>
<feature type="domain" description="GHMP kinase C-terminal" evidence="11">
    <location>
        <begin position="211"/>
        <end position="273"/>
    </location>
</feature>
<evidence type="ECO:0000256" key="3">
    <source>
        <dbReference type="ARBA" id="ARBA00017473"/>
    </source>
</evidence>
<evidence type="ECO:0000256" key="1">
    <source>
        <dbReference type="ARBA" id="ARBA00009684"/>
    </source>
</evidence>
<comment type="caution">
    <text evidence="12">The sequence shown here is derived from an EMBL/GenBank/DDBJ whole genome shotgun (WGS) entry which is preliminary data.</text>
</comment>
<keyword evidence="4 9" id="KW-0808">Transferase</keyword>
<dbReference type="HAMAP" id="MF_00061">
    <property type="entry name" value="IspE"/>
    <property type="match status" value="1"/>
</dbReference>
<evidence type="ECO:0000256" key="4">
    <source>
        <dbReference type="ARBA" id="ARBA00022679"/>
    </source>
</evidence>
<dbReference type="InterPro" id="IPR004424">
    <property type="entry name" value="IspE"/>
</dbReference>
<dbReference type="PANTHER" id="PTHR43527">
    <property type="entry name" value="4-DIPHOSPHOCYTIDYL-2-C-METHYL-D-ERYTHRITOL KINASE, CHLOROPLASTIC"/>
    <property type="match status" value="1"/>
</dbReference>
<feature type="domain" description="GHMP kinase N-terminal" evidence="10">
    <location>
        <begin position="64"/>
        <end position="142"/>
    </location>
</feature>
<keyword evidence="9" id="KW-0414">Isoprene biosynthesis</keyword>
<dbReference type="InterPro" id="IPR020568">
    <property type="entry name" value="Ribosomal_Su5_D2-typ_SF"/>
</dbReference>
<dbReference type="GO" id="GO:0016114">
    <property type="term" value="P:terpenoid biosynthetic process"/>
    <property type="evidence" value="ECO:0007669"/>
    <property type="project" value="UniProtKB-UniRule"/>
</dbReference>
<dbReference type="InterPro" id="IPR036554">
    <property type="entry name" value="GHMP_kinase_C_sf"/>
</dbReference>
<feature type="active site" evidence="9">
    <location>
        <position position="8"/>
    </location>
</feature>
<dbReference type="FunFam" id="3.30.230.10:FF:000029">
    <property type="entry name" value="4-diphosphocytidyl-2-C-methyl-D-erythritol kinase"/>
    <property type="match status" value="1"/>
</dbReference>
<dbReference type="Pfam" id="PF00288">
    <property type="entry name" value="GHMP_kinases_N"/>
    <property type="match status" value="1"/>
</dbReference>
<evidence type="ECO:0000256" key="2">
    <source>
        <dbReference type="ARBA" id="ARBA00012052"/>
    </source>
</evidence>
<feature type="binding site" evidence="9">
    <location>
        <begin position="92"/>
        <end position="102"/>
    </location>
    <ligand>
        <name>ATP</name>
        <dbReference type="ChEBI" id="CHEBI:30616"/>
    </ligand>
</feature>
<dbReference type="SUPFAM" id="SSF54211">
    <property type="entry name" value="Ribosomal protein S5 domain 2-like"/>
    <property type="match status" value="1"/>
</dbReference>
<dbReference type="Proteomes" id="UP000460287">
    <property type="component" value="Unassembled WGS sequence"/>
</dbReference>
<dbReference type="InterPro" id="IPR006204">
    <property type="entry name" value="GHMP_kinase_N_dom"/>
</dbReference>
<dbReference type="NCBIfam" id="TIGR00154">
    <property type="entry name" value="ispE"/>
    <property type="match status" value="1"/>
</dbReference>
<dbReference type="UniPathway" id="UPA00056">
    <property type="reaction ID" value="UER00094"/>
</dbReference>
<evidence type="ECO:0000313" key="13">
    <source>
        <dbReference type="Proteomes" id="UP000460287"/>
    </source>
</evidence>
<keyword evidence="6 9" id="KW-0418">Kinase</keyword>
<accession>A0A7X2MYG1</accession>
<feature type="active site" evidence="9">
    <location>
        <position position="134"/>
    </location>
</feature>